<feature type="region of interest" description="Disordered" evidence="1">
    <location>
        <begin position="212"/>
        <end position="282"/>
    </location>
</feature>
<name>A0A9N8ZU49_9GLOM</name>
<dbReference type="PANTHER" id="PTHR31138:SF1">
    <property type="entry name" value="PDZ DOMAIN-CONTAINING PROTEIN"/>
    <property type="match status" value="1"/>
</dbReference>
<organism evidence="4 5">
    <name type="scientific">Paraglomus occultum</name>
    <dbReference type="NCBI Taxonomy" id="144539"/>
    <lineage>
        <taxon>Eukaryota</taxon>
        <taxon>Fungi</taxon>
        <taxon>Fungi incertae sedis</taxon>
        <taxon>Mucoromycota</taxon>
        <taxon>Glomeromycotina</taxon>
        <taxon>Glomeromycetes</taxon>
        <taxon>Paraglomerales</taxon>
        <taxon>Paraglomeraceae</taxon>
        <taxon>Paraglomus</taxon>
    </lineage>
</organism>
<evidence type="ECO:0000259" key="2">
    <source>
        <dbReference type="Pfam" id="PF14613"/>
    </source>
</evidence>
<feature type="region of interest" description="Disordered" evidence="1">
    <location>
        <begin position="755"/>
        <end position="815"/>
    </location>
</feature>
<feature type="compositionally biased region" description="Basic and acidic residues" evidence="1">
    <location>
        <begin position="258"/>
        <end position="279"/>
    </location>
</feature>
<dbReference type="Pfam" id="PF19343">
    <property type="entry name" value="HAM1_N"/>
    <property type="match status" value="1"/>
</dbReference>
<dbReference type="GO" id="GO:0008289">
    <property type="term" value="F:lipid binding"/>
    <property type="evidence" value="ECO:0007669"/>
    <property type="project" value="InterPro"/>
</dbReference>
<dbReference type="Proteomes" id="UP000789572">
    <property type="component" value="Unassembled WGS sequence"/>
</dbReference>
<dbReference type="InterPro" id="IPR017943">
    <property type="entry name" value="Bactericidal_perm-incr_a/b_dom"/>
</dbReference>
<dbReference type="Pfam" id="PF14613">
    <property type="entry name" value="HAM1_C"/>
    <property type="match status" value="1"/>
</dbReference>
<protein>
    <submittedName>
        <fullName evidence="4">3192_t:CDS:1</fullName>
    </submittedName>
</protein>
<feature type="domain" description="HAM1-like C-terminal" evidence="2">
    <location>
        <begin position="674"/>
        <end position="725"/>
    </location>
</feature>
<evidence type="ECO:0000313" key="5">
    <source>
        <dbReference type="Proteomes" id="UP000789572"/>
    </source>
</evidence>
<feature type="domain" description="HAM1-like N-terminal" evidence="3">
    <location>
        <begin position="56"/>
        <end position="660"/>
    </location>
</feature>
<accession>A0A9N8ZU49</accession>
<dbReference type="EMBL" id="CAJVPJ010000289">
    <property type="protein sequence ID" value="CAG8506816.1"/>
    <property type="molecule type" value="Genomic_DNA"/>
</dbReference>
<dbReference type="SUPFAM" id="SSF55394">
    <property type="entry name" value="Bactericidal permeability-increasing protein, BPI"/>
    <property type="match status" value="1"/>
</dbReference>
<reference evidence="4" key="1">
    <citation type="submission" date="2021-06" db="EMBL/GenBank/DDBJ databases">
        <authorList>
            <person name="Kallberg Y."/>
            <person name="Tangrot J."/>
            <person name="Rosling A."/>
        </authorList>
    </citation>
    <scope>NUCLEOTIDE SEQUENCE</scope>
    <source>
        <strain evidence="4">IA702</strain>
    </source>
</reference>
<dbReference type="InterPro" id="IPR045967">
    <property type="entry name" value="HAM1-like_N"/>
</dbReference>
<dbReference type="InterPro" id="IPR027842">
    <property type="entry name" value="HAM1-like_C"/>
</dbReference>
<dbReference type="AlphaFoldDB" id="A0A9N8ZU49"/>
<comment type="caution">
    <text evidence="4">The sequence shown here is derived from an EMBL/GenBank/DDBJ whole genome shotgun (WGS) entry which is preliminary data.</text>
</comment>
<sequence length="815" mass="93398">MSALTDVREHRTHTEEGNLVRKPTITINRSRSLPAESTETPLAHISPTKYLSIDDKNEIKILSIFSAFKEGKLPSNEQIKRFLNKVLNIMRKEKKKQRLSGEGRELMEEFKGLVRVTMDVISRKNADEDFQELVWCLTEAAKKNVGTTSEGGASVDANVMQEARKGVDSLWTITQLLTTNNEFRQLLRDLVIIIRDMFADLTSTIRPPEHEVKRAYNETDRHKDIGRRDQSDIRSSGYSSTVGRKDESMGYSSSTSPTHEDEYGNREESDYENDPRSPEGQRPAYVAEAHEFEATGDCNNQKAKPLDKLKQRLPEKHRHRVDKGAAIVSDKLSGDRRSALIRRLFKVITTVQRHDQYQQAVEDVFDILATWGERASTYKEDIASKKDAVEEDPDWVAARAHLKRLAQSLAAKSLDPLEQAFSDLMKEVREDADLRGYFEEINVYVKSLLKEPGYIEKQESVDRGRELMDRGQFLNDRHRNTIQRVIDELVNYTEALANDPLMHELGERVSRVFSLLLLDRHGRIVFKPHIIIDFRTTFIPLILNNVNNIPIPRIEFTDNDFDVVVENLVLNSPSSFVPNLIELEASNRNFLSLHNADEVRDKREHTCMFNVKGIHAEASKVCFYYKKKTGFPHIKDYGLVDVSIRNRGISITGKLVFANDDKEHVYRVEEVKCTVNDLYVDIKGKRHDFLYFAFHPVLVRLMKQQIARNIEDAVSRRLQSIDQSMKGTFQSLRNKTLDNDKLGRKRSSWLGGMLKRHSSYGTRSSASADSDASEEETNVSSGAGQTYEGHHDYNKVDETRSGEKGKWRDTSFNLV</sequence>
<dbReference type="OrthoDB" id="19394at2759"/>
<proteinExistence type="predicted"/>
<feature type="compositionally biased region" description="Polar residues" evidence="1">
    <location>
        <begin position="233"/>
        <end position="242"/>
    </location>
</feature>
<feature type="compositionally biased region" description="Basic and acidic residues" evidence="1">
    <location>
        <begin position="212"/>
        <end position="232"/>
    </location>
</feature>
<gene>
    <name evidence="4" type="ORF">POCULU_LOCUS2860</name>
</gene>
<evidence type="ECO:0000256" key="1">
    <source>
        <dbReference type="SAM" id="MobiDB-lite"/>
    </source>
</evidence>
<feature type="compositionally biased region" description="Basic and acidic residues" evidence="1">
    <location>
        <begin position="788"/>
        <end position="809"/>
    </location>
</feature>
<dbReference type="PANTHER" id="PTHR31138">
    <property type="entry name" value="CHROMOSOME 19, WHOLE GENOME SHOTGUN SEQUENCE"/>
    <property type="match status" value="1"/>
</dbReference>
<dbReference type="Gene3D" id="3.15.10.10">
    <property type="entry name" value="Bactericidal permeability-increasing protein, domain 1"/>
    <property type="match status" value="1"/>
</dbReference>
<evidence type="ECO:0000259" key="3">
    <source>
        <dbReference type="Pfam" id="PF19343"/>
    </source>
</evidence>
<evidence type="ECO:0000313" key="4">
    <source>
        <dbReference type="EMBL" id="CAG8506816.1"/>
    </source>
</evidence>
<keyword evidence="5" id="KW-1185">Reference proteome</keyword>